<evidence type="ECO:0000313" key="2">
    <source>
        <dbReference type="EMBL" id="PJE63954.1"/>
    </source>
</evidence>
<keyword evidence="1" id="KW-0812">Transmembrane</keyword>
<proteinExistence type="predicted"/>
<reference evidence="3" key="1">
    <citation type="submission" date="2017-09" db="EMBL/GenBank/DDBJ databases">
        <title>Depth-based differentiation of microbial function through sediment-hosted aquifers and enrichment of novel symbionts in the deep terrestrial subsurface.</title>
        <authorList>
            <person name="Probst A.J."/>
            <person name="Ladd B."/>
            <person name="Jarett J.K."/>
            <person name="Geller-Mcgrath D.E."/>
            <person name="Sieber C.M.K."/>
            <person name="Emerson J.B."/>
            <person name="Anantharaman K."/>
            <person name="Thomas B.C."/>
            <person name="Malmstrom R."/>
            <person name="Stieglmeier M."/>
            <person name="Klingl A."/>
            <person name="Woyke T."/>
            <person name="Ryan C.M."/>
            <person name="Banfield J.F."/>
        </authorList>
    </citation>
    <scope>NUCLEOTIDE SEQUENCE [LARGE SCALE GENOMIC DNA]</scope>
</reference>
<dbReference type="Proteomes" id="UP000231569">
    <property type="component" value="Unassembled WGS sequence"/>
</dbReference>
<comment type="caution">
    <text evidence="2">The sequence shown here is derived from an EMBL/GenBank/DDBJ whole genome shotgun (WGS) entry which is preliminary data.</text>
</comment>
<gene>
    <name evidence="2" type="ORF">COU89_00500</name>
</gene>
<dbReference type="EMBL" id="PFEE01000009">
    <property type="protein sequence ID" value="PJE63954.1"/>
    <property type="molecule type" value="Genomic_DNA"/>
</dbReference>
<dbReference type="AlphaFoldDB" id="A0A2M8KVJ4"/>
<feature type="transmembrane region" description="Helical" evidence="1">
    <location>
        <begin position="35"/>
        <end position="56"/>
    </location>
</feature>
<sequence length="192" mass="21347">MKKKLSTDNNSLGTRSFSVVSPHIPRIFSARFISLYAHFCLIIGFLLLGSANIYYFTSLPRNLQGLLAQPVNASLLNTVLTESGNPQVQAIVVDILQQQGRADLVQRHISMSTVRNQQLDGITALLQKNPLFVDGYGYKTMLLYRNGQCNDARNVIAQARTLDPLREDIALIEAKLLASFSHPEACGREDTR</sequence>
<evidence type="ECO:0000256" key="1">
    <source>
        <dbReference type="SAM" id="Phobius"/>
    </source>
</evidence>
<keyword evidence="1" id="KW-0472">Membrane</keyword>
<evidence type="ECO:0000313" key="3">
    <source>
        <dbReference type="Proteomes" id="UP000231569"/>
    </source>
</evidence>
<organism evidence="2 3">
    <name type="scientific">Candidatus Roizmanbacteria bacterium CG10_big_fil_rev_8_21_14_0_10_45_7</name>
    <dbReference type="NCBI Taxonomy" id="1974854"/>
    <lineage>
        <taxon>Bacteria</taxon>
        <taxon>Candidatus Roizmaniibacteriota</taxon>
    </lineage>
</organism>
<name>A0A2M8KVJ4_9BACT</name>
<protein>
    <submittedName>
        <fullName evidence="2">Uncharacterized protein</fullName>
    </submittedName>
</protein>
<accession>A0A2M8KVJ4</accession>
<keyword evidence="1" id="KW-1133">Transmembrane helix</keyword>